<dbReference type="PROSITE" id="PS00211">
    <property type="entry name" value="ABC_TRANSPORTER_1"/>
    <property type="match status" value="1"/>
</dbReference>
<comment type="similarity">
    <text evidence="1">Belongs to the ABC transporter superfamily.</text>
</comment>
<dbReference type="AlphaFoldDB" id="A0A972FCB3"/>
<evidence type="ECO:0000256" key="1">
    <source>
        <dbReference type="ARBA" id="ARBA00005417"/>
    </source>
</evidence>
<keyword evidence="8" id="KW-1185">Reference proteome</keyword>
<evidence type="ECO:0000256" key="5">
    <source>
        <dbReference type="ARBA" id="ARBA00022840"/>
    </source>
</evidence>
<evidence type="ECO:0000256" key="4">
    <source>
        <dbReference type="ARBA" id="ARBA00022741"/>
    </source>
</evidence>
<accession>A0A972FCB3</accession>
<evidence type="ECO:0000313" key="7">
    <source>
        <dbReference type="EMBL" id="NMG02010.1"/>
    </source>
</evidence>
<dbReference type="PANTHER" id="PTHR42734">
    <property type="entry name" value="METAL TRANSPORT SYSTEM ATP-BINDING PROTEIN TM_0124-RELATED"/>
    <property type="match status" value="1"/>
</dbReference>
<dbReference type="GO" id="GO:0005524">
    <property type="term" value="F:ATP binding"/>
    <property type="evidence" value="ECO:0007669"/>
    <property type="project" value="UniProtKB-KW"/>
</dbReference>
<dbReference type="SMART" id="SM00382">
    <property type="entry name" value="AAA"/>
    <property type="match status" value="1"/>
</dbReference>
<proteinExistence type="inferred from homology"/>
<protein>
    <submittedName>
        <fullName evidence="7">ATP-binding cassette domain-containing protein</fullName>
    </submittedName>
</protein>
<keyword evidence="4" id="KW-0547">Nucleotide-binding</keyword>
<keyword evidence="5 7" id="KW-0067">ATP-binding</keyword>
<evidence type="ECO:0000313" key="8">
    <source>
        <dbReference type="Proteomes" id="UP000599523"/>
    </source>
</evidence>
<dbReference type="Proteomes" id="UP000599523">
    <property type="component" value="Unassembled WGS sequence"/>
</dbReference>
<dbReference type="InterPro" id="IPR017871">
    <property type="entry name" value="ABC_transporter-like_CS"/>
</dbReference>
<dbReference type="InterPro" id="IPR003439">
    <property type="entry name" value="ABC_transporter-like_ATP-bd"/>
</dbReference>
<reference evidence="7" key="1">
    <citation type="submission" date="2019-12" db="EMBL/GenBank/DDBJ databases">
        <title>Comparative genomics gives insights into the taxonomy of the Azoarcus-Aromatoleum group and reveals separate origins of nif in the plant-associated Azoarcus and non-plant-associated Aromatoleum sub-groups.</title>
        <authorList>
            <person name="Lafos M."/>
            <person name="Maluk M."/>
            <person name="Batista M."/>
            <person name="Junghare M."/>
            <person name="Carmona M."/>
            <person name="Faoro H."/>
            <person name="Cruz L.M."/>
            <person name="Battistoni F."/>
            <person name="De Souza E."/>
            <person name="Pedrosa F."/>
            <person name="Chen W.-M."/>
            <person name="Poole P.S."/>
            <person name="Dixon R.A."/>
            <person name="James E.K."/>
        </authorList>
    </citation>
    <scope>NUCLEOTIDE SEQUENCE</scope>
    <source>
        <strain evidence="7">NSC3</strain>
    </source>
</reference>
<dbReference type="CDD" id="cd03235">
    <property type="entry name" value="ABC_Metallic_Cations"/>
    <property type="match status" value="1"/>
</dbReference>
<keyword evidence="2" id="KW-0813">Transport</keyword>
<dbReference type="Gene3D" id="3.40.50.300">
    <property type="entry name" value="P-loop containing nucleotide triphosphate hydrolases"/>
    <property type="match status" value="1"/>
</dbReference>
<dbReference type="PANTHER" id="PTHR42734:SF5">
    <property type="entry name" value="IRON TRANSPORT SYSTEM ATP-BINDING PROTEIN HI_0361-RELATED"/>
    <property type="match status" value="1"/>
</dbReference>
<dbReference type="GO" id="GO:0016887">
    <property type="term" value="F:ATP hydrolysis activity"/>
    <property type="evidence" value="ECO:0007669"/>
    <property type="project" value="InterPro"/>
</dbReference>
<organism evidence="7 8">
    <name type="scientific">Azoarcus taiwanensis</name>
    <dbReference type="NCBI Taxonomy" id="666964"/>
    <lineage>
        <taxon>Bacteria</taxon>
        <taxon>Pseudomonadati</taxon>
        <taxon>Pseudomonadota</taxon>
        <taxon>Betaproteobacteria</taxon>
        <taxon>Rhodocyclales</taxon>
        <taxon>Zoogloeaceae</taxon>
        <taxon>Azoarcus</taxon>
    </lineage>
</organism>
<dbReference type="Pfam" id="PF00005">
    <property type="entry name" value="ABC_tran"/>
    <property type="match status" value="1"/>
</dbReference>
<dbReference type="InterPro" id="IPR003593">
    <property type="entry name" value="AAA+_ATPase"/>
</dbReference>
<dbReference type="EMBL" id="WTVM01000012">
    <property type="protein sequence ID" value="NMG02010.1"/>
    <property type="molecule type" value="Genomic_DNA"/>
</dbReference>
<feature type="domain" description="ABC transporter" evidence="6">
    <location>
        <begin position="6"/>
        <end position="233"/>
    </location>
</feature>
<keyword evidence="3" id="KW-1003">Cell membrane</keyword>
<sequence>MSEPVIRFRNLTLGYDRHPAVHHLSGEIRPGALLAVVGPNGAGKSTLLKGLVGETLPLQGGFELGIPADEIAYLPQISDIDHSFPVSVFDMVAMGLWRRVGGFGGLRRQDIERVHHTLAKVGLAGFEQRQIGKLSGGQLQRARFARMMLQDCRLLLLDEPFNAIDSRTTDDLLSLIANWHAEGRTVLAVLHDLERVGRYFPECLLIARELIAFGPTAEVLTSANLARARVLAEQFEEDAPVCHRHPDETPV</sequence>
<dbReference type="SUPFAM" id="SSF52540">
    <property type="entry name" value="P-loop containing nucleoside triphosphate hydrolases"/>
    <property type="match status" value="1"/>
</dbReference>
<dbReference type="InterPro" id="IPR027417">
    <property type="entry name" value="P-loop_NTPase"/>
</dbReference>
<comment type="caution">
    <text evidence="7">The sequence shown here is derived from an EMBL/GenBank/DDBJ whole genome shotgun (WGS) entry which is preliminary data.</text>
</comment>
<name>A0A972FCB3_9RHOO</name>
<keyword evidence="3" id="KW-0472">Membrane</keyword>
<dbReference type="InterPro" id="IPR050153">
    <property type="entry name" value="Metal_Ion_Import_ABC"/>
</dbReference>
<dbReference type="PROSITE" id="PS50893">
    <property type="entry name" value="ABC_TRANSPORTER_2"/>
    <property type="match status" value="1"/>
</dbReference>
<evidence type="ECO:0000256" key="3">
    <source>
        <dbReference type="ARBA" id="ARBA00022475"/>
    </source>
</evidence>
<evidence type="ECO:0000256" key="2">
    <source>
        <dbReference type="ARBA" id="ARBA00022448"/>
    </source>
</evidence>
<gene>
    <name evidence="7" type="ORF">GPA21_03365</name>
</gene>
<evidence type="ECO:0000259" key="6">
    <source>
        <dbReference type="PROSITE" id="PS50893"/>
    </source>
</evidence>